<dbReference type="OrthoDB" id="2112673at2"/>
<evidence type="ECO:0000313" key="1">
    <source>
        <dbReference type="EMBL" id="RDU37295.1"/>
    </source>
</evidence>
<dbReference type="AlphaFoldDB" id="A0A3D8GS61"/>
<reference evidence="1 2" key="1">
    <citation type="submission" date="2018-07" db="EMBL/GenBank/DDBJ databases">
        <title>Bacillus sp. YLB-04 draft genome sequence.</title>
        <authorList>
            <person name="Yu L."/>
            <person name="Tang X."/>
        </authorList>
    </citation>
    <scope>NUCLEOTIDE SEQUENCE [LARGE SCALE GENOMIC DNA]</scope>
    <source>
        <strain evidence="1 2">YLB-04</strain>
    </source>
</reference>
<gene>
    <name evidence="1" type="ORF">DRW41_05430</name>
</gene>
<name>A0A3D8GS61_9BACI</name>
<protein>
    <submittedName>
        <fullName evidence="1">Uncharacterized protein</fullName>
    </submittedName>
</protein>
<accession>A0A3D8GS61</accession>
<sequence length="139" mass="15873">MGENKSKKFPDYYPECCPPIKSINGDLTVYRIIESNTIKPREFISIGEKKKKYFSPTCNNFGISLLTDPADLHIAKNFFASISMEKKNKVAVGNITQDSGLYAYEPSNNVGKSHINWWTYLDVEPHTYFKEVLRIGVDI</sequence>
<keyword evidence="2" id="KW-1185">Reference proteome</keyword>
<proteinExistence type="predicted"/>
<dbReference type="Proteomes" id="UP000257144">
    <property type="component" value="Unassembled WGS sequence"/>
</dbReference>
<organism evidence="1 2">
    <name type="scientific">Neobacillus piezotolerans</name>
    <dbReference type="NCBI Taxonomy" id="2259171"/>
    <lineage>
        <taxon>Bacteria</taxon>
        <taxon>Bacillati</taxon>
        <taxon>Bacillota</taxon>
        <taxon>Bacilli</taxon>
        <taxon>Bacillales</taxon>
        <taxon>Bacillaceae</taxon>
        <taxon>Neobacillus</taxon>
    </lineage>
</organism>
<comment type="caution">
    <text evidence="1">The sequence shown here is derived from an EMBL/GenBank/DDBJ whole genome shotgun (WGS) entry which is preliminary data.</text>
</comment>
<dbReference type="EMBL" id="QNQT01000002">
    <property type="protein sequence ID" value="RDU37295.1"/>
    <property type="molecule type" value="Genomic_DNA"/>
</dbReference>
<dbReference type="RefSeq" id="WP_115450969.1">
    <property type="nucleotide sequence ID" value="NZ_QNQT01000002.1"/>
</dbReference>
<evidence type="ECO:0000313" key="2">
    <source>
        <dbReference type="Proteomes" id="UP000257144"/>
    </source>
</evidence>